<name>A0A3S4I3C8_CHRVL</name>
<organism evidence="1 2">
    <name type="scientific">Chromobacterium violaceum</name>
    <dbReference type="NCBI Taxonomy" id="536"/>
    <lineage>
        <taxon>Bacteria</taxon>
        <taxon>Pseudomonadati</taxon>
        <taxon>Pseudomonadota</taxon>
        <taxon>Betaproteobacteria</taxon>
        <taxon>Neisseriales</taxon>
        <taxon>Chromobacteriaceae</taxon>
        <taxon>Chromobacterium</taxon>
    </lineage>
</organism>
<dbReference type="AlphaFoldDB" id="A0A3S4I3C8"/>
<accession>A0A3S4I3C8</accession>
<dbReference type="EMBL" id="LR134182">
    <property type="protein sequence ID" value="VEB40338.1"/>
    <property type="molecule type" value="Genomic_DNA"/>
</dbReference>
<evidence type="ECO:0000313" key="2">
    <source>
        <dbReference type="Proteomes" id="UP000275777"/>
    </source>
</evidence>
<dbReference type="Proteomes" id="UP000275777">
    <property type="component" value="Chromosome"/>
</dbReference>
<proteinExistence type="predicted"/>
<sequence>MALQSFSVFDRPGRRLVVSGQSELAFVGGKLSLSGRIRADQGRIGLPKMGAPDLGGDVVVVGRPRRSPPPSPACR</sequence>
<evidence type="ECO:0000313" key="1">
    <source>
        <dbReference type="EMBL" id="VEB40338.1"/>
    </source>
</evidence>
<reference evidence="1 2" key="1">
    <citation type="submission" date="2018-12" db="EMBL/GenBank/DDBJ databases">
        <authorList>
            <consortium name="Pathogen Informatics"/>
        </authorList>
    </citation>
    <scope>NUCLEOTIDE SEQUENCE [LARGE SCALE GENOMIC DNA]</scope>
    <source>
        <strain evidence="1 2">NCTC9695</strain>
    </source>
</reference>
<gene>
    <name evidence="1" type="ORF">NCTC9695_00736</name>
</gene>
<protein>
    <submittedName>
        <fullName evidence="1">Family of uncharacterized function (DUF490)</fullName>
    </submittedName>
</protein>